<dbReference type="Pfam" id="PF04588">
    <property type="entry name" value="HIG_1_N"/>
    <property type="match status" value="1"/>
</dbReference>
<protein>
    <recommendedName>
        <fullName evidence="7">HIG1 domain-containing protein</fullName>
    </recommendedName>
</protein>
<dbReference type="GO" id="GO:0031966">
    <property type="term" value="C:mitochondrial membrane"/>
    <property type="evidence" value="ECO:0007669"/>
    <property type="project" value="UniProtKB-SubCell"/>
</dbReference>
<keyword evidence="9" id="KW-1185">Reference proteome</keyword>
<dbReference type="Gene3D" id="6.10.140.1320">
    <property type="match status" value="1"/>
</dbReference>
<keyword evidence="5 6" id="KW-0472">Membrane</keyword>
<sequence>MDNDVIPERKRNPLVLAGAAATAGVLLAGLGAFKSGNSALSQKMMRARVIMQFATIALMAGSTGFYAISANSSQPTQPAQPSSSQH</sequence>
<dbReference type="InterPro" id="IPR050355">
    <property type="entry name" value="RCF1"/>
</dbReference>
<dbReference type="PANTHER" id="PTHR12297:SF3">
    <property type="entry name" value="HIG1 DOMAIN FAMILY MEMBER 1A"/>
    <property type="match status" value="1"/>
</dbReference>
<keyword evidence="3 6" id="KW-1133">Transmembrane helix</keyword>
<feature type="transmembrane region" description="Helical" evidence="6">
    <location>
        <begin position="45"/>
        <end position="68"/>
    </location>
</feature>
<comment type="subcellular location">
    <subcellularLocation>
        <location evidence="1">Mitochondrion membrane</location>
    </subcellularLocation>
</comment>
<evidence type="ECO:0000256" key="6">
    <source>
        <dbReference type="SAM" id="Phobius"/>
    </source>
</evidence>
<evidence type="ECO:0000256" key="3">
    <source>
        <dbReference type="ARBA" id="ARBA00022989"/>
    </source>
</evidence>
<dbReference type="PANTHER" id="PTHR12297">
    <property type="entry name" value="HYPOXIA-INDUCBILE GENE 1 HIG1 -RELATED"/>
    <property type="match status" value="1"/>
</dbReference>
<proteinExistence type="predicted"/>
<keyword evidence="2 6" id="KW-0812">Transmembrane</keyword>
<comment type="caution">
    <text evidence="8">The sequence shown here is derived from an EMBL/GenBank/DDBJ whole genome shotgun (WGS) entry which is preliminary data.</text>
</comment>
<evidence type="ECO:0000256" key="1">
    <source>
        <dbReference type="ARBA" id="ARBA00004325"/>
    </source>
</evidence>
<dbReference type="EMBL" id="JALJOR010000021">
    <property type="protein sequence ID" value="KAK9803416.1"/>
    <property type="molecule type" value="Genomic_DNA"/>
</dbReference>
<keyword evidence="4" id="KW-0496">Mitochondrion</keyword>
<dbReference type="AlphaFoldDB" id="A0AAW1P469"/>
<evidence type="ECO:0000256" key="5">
    <source>
        <dbReference type="ARBA" id="ARBA00023136"/>
    </source>
</evidence>
<accession>A0AAW1P469</accession>
<gene>
    <name evidence="8" type="ORF">WJX72_009664</name>
</gene>
<dbReference type="Proteomes" id="UP001489004">
    <property type="component" value="Unassembled WGS sequence"/>
</dbReference>
<feature type="domain" description="HIG1" evidence="7">
    <location>
        <begin position="1"/>
        <end position="77"/>
    </location>
</feature>
<feature type="transmembrane region" description="Helical" evidence="6">
    <location>
        <begin position="14"/>
        <end position="33"/>
    </location>
</feature>
<evidence type="ECO:0000259" key="7">
    <source>
        <dbReference type="PROSITE" id="PS51503"/>
    </source>
</evidence>
<evidence type="ECO:0000256" key="2">
    <source>
        <dbReference type="ARBA" id="ARBA00022692"/>
    </source>
</evidence>
<reference evidence="8 9" key="1">
    <citation type="journal article" date="2024" name="Nat. Commun.">
        <title>Phylogenomics reveals the evolutionary origins of lichenization in chlorophyte algae.</title>
        <authorList>
            <person name="Puginier C."/>
            <person name="Libourel C."/>
            <person name="Otte J."/>
            <person name="Skaloud P."/>
            <person name="Haon M."/>
            <person name="Grisel S."/>
            <person name="Petersen M."/>
            <person name="Berrin J.G."/>
            <person name="Delaux P.M."/>
            <person name="Dal Grande F."/>
            <person name="Keller J."/>
        </authorList>
    </citation>
    <scope>NUCLEOTIDE SEQUENCE [LARGE SCALE GENOMIC DNA]</scope>
    <source>
        <strain evidence="8 9">SAG 2043</strain>
    </source>
</reference>
<name>A0AAW1P469_9CHLO</name>
<dbReference type="InterPro" id="IPR007667">
    <property type="entry name" value="Hypoxia_induced_domain"/>
</dbReference>
<dbReference type="PROSITE" id="PS51503">
    <property type="entry name" value="HIG1"/>
    <property type="match status" value="1"/>
</dbReference>
<evidence type="ECO:0000313" key="9">
    <source>
        <dbReference type="Proteomes" id="UP001489004"/>
    </source>
</evidence>
<evidence type="ECO:0000256" key="4">
    <source>
        <dbReference type="ARBA" id="ARBA00023128"/>
    </source>
</evidence>
<evidence type="ECO:0000313" key="8">
    <source>
        <dbReference type="EMBL" id="KAK9803416.1"/>
    </source>
</evidence>
<organism evidence="8 9">
    <name type="scientific">[Myrmecia] bisecta</name>
    <dbReference type="NCBI Taxonomy" id="41462"/>
    <lineage>
        <taxon>Eukaryota</taxon>
        <taxon>Viridiplantae</taxon>
        <taxon>Chlorophyta</taxon>
        <taxon>core chlorophytes</taxon>
        <taxon>Trebouxiophyceae</taxon>
        <taxon>Trebouxiales</taxon>
        <taxon>Trebouxiaceae</taxon>
        <taxon>Myrmecia</taxon>
    </lineage>
</organism>